<keyword evidence="3" id="KW-1185">Reference proteome</keyword>
<dbReference type="EnsemblPlants" id="TuG1812G0200006049.01.T01">
    <property type="protein sequence ID" value="TuG1812G0200006049.01.T01"/>
    <property type="gene ID" value="TuG1812G0200006049.01"/>
</dbReference>
<accession>A0A8R7TP82</accession>
<organism evidence="2 3">
    <name type="scientific">Triticum urartu</name>
    <name type="common">Red wild einkorn</name>
    <name type="synonym">Crithodium urartu</name>
    <dbReference type="NCBI Taxonomy" id="4572"/>
    <lineage>
        <taxon>Eukaryota</taxon>
        <taxon>Viridiplantae</taxon>
        <taxon>Streptophyta</taxon>
        <taxon>Embryophyta</taxon>
        <taxon>Tracheophyta</taxon>
        <taxon>Spermatophyta</taxon>
        <taxon>Magnoliopsida</taxon>
        <taxon>Liliopsida</taxon>
        <taxon>Poales</taxon>
        <taxon>Poaceae</taxon>
        <taxon>BOP clade</taxon>
        <taxon>Pooideae</taxon>
        <taxon>Triticodae</taxon>
        <taxon>Triticeae</taxon>
        <taxon>Triticinae</taxon>
        <taxon>Triticum</taxon>
    </lineage>
</organism>
<dbReference type="AlphaFoldDB" id="A0A8R7TP82"/>
<feature type="domain" description="Endonuclease/exonuclease/phosphatase" evidence="1">
    <location>
        <begin position="5"/>
        <end position="224"/>
    </location>
</feature>
<name>A0A8R7TP82_TRIUA</name>
<proteinExistence type="predicted"/>
<sequence>MKIVAWNCRGLGNGPAVRGLLDLQKREDPDILFLSETKMDGRRMEKFKWMLGMSNMVVRACEGKSGGLALFWKKEIRMELHNYSRYHIDAEVIEKDGFKWLFTGIYGEPSSDRREITWRLMRILKQQLNLPWLCAGDFNEILFNHEKKGGPARAQSQMEGFRLALVDCGLKDLGFIGDKYTWRNHSDASRYIKERLDRAVGSRSWCARFPHCKVVNGDPRHSDHRPVTIHIKGVVGAQKFRRRAHNFRFEARWLQEEDCEAIVNNAWAKAKRRGETTIQGMLSMVAGDLKNWDANVLGDLQKRIKDLKKELEEVRRGDINQDQVSREHFLREKLDHLEYQQDTHGRQRAHVKWLQDGDRNTSFFHAFASERKRRNTIQERKRRNTIQKLLRNDGSWAEGEDSLKEHVTNYFSNIFSSKIIWRNIEEIMQAVDVKVTEQMNNGLCAEYTEEEVKTALNCIGDLKAPGPDEMPAIFFKKFWQTVGEQVVKEALHILRGVDMPEGWNDTFIVLIPK</sequence>
<dbReference type="InterPro" id="IPR036691">
    <property type="entry name" value="Endo/exonu/phosph_ase_sf"/>
</dbReference>
<protein>
    <recommendedName>
        <fullName evidence="1">Endonuclease/exonuclease/phosphatase domain-containing protein</fullName>
    </recommendedName>
</protein>
<reference evidence="2" key="3">
    <citation type="submission" date="2022-06" db="UniProtKB">
        <authorList>
            <consortium name="EnsemblPlants"/>
        </authorList>
    </citation>
    <scope>IDENTIFICATION</scope>
</reference>
<dbReference type="Pfam" id="PF03372">
    <property type="entry name" value="Exo_endo_phos"/>
    <property type="match status" value="1"/>
</dbReference>
<reference evidence="3" key="1">
    <citation type="journal article" date="2013" name="Nature">
        <title>Draft genome of the wheat A-genome progenitor Triticum urartu.</title>
        <authorList>
            <person name="Ling H.Q."/>
            <person name="Zhao S."/>
            <person name="Liu D."/>
            <person name="Wang J."/>
            <person name="Sun H."/>
            <person name="Zhang C."/>
            <person name="Fan H."/>
            <person name="Li D."/>
            <person name="Dong L."/>
            <person name="Tao Y."/>
            <person name="Gao C."/>
            <person name="Wu H."/>
            <person name="Li Y."/>
            <person name="Cui Y."/>
            <person name="Guo X."/>
            <person name="Zheng S."/>
            <person name="Wang B."/>
            <person name="Yu K."/>
            <person name="Liang Q."/>
            <person name="Yang W."/>
            <person name="Lou X."/>
            <person name="Chen J."/>
            <person name="Feng M."/>
            <person name="Jian J."/>
            <person name="Zhang X."/>
            <person name="Luo G."/>
            <person name="Jiang Y."/>
            <person name="Liu J."/>
            <person name="Wang Z."/>
            <person name="Sha Y."/>
            <person name="Zhang B."/>
            <person name="Wu H."/>
            <person name="Tang D."/>
            <person name="Shen Q."/>
            <person name="Xue P."/>
            <person name="Zou S."/>
            <person name="Wang X."/>
            <person name="Liu X."/>
            <person name="Wang F."/>
            <person name="Yang Y."/>
            <person name="An X."/>
            <person name="Dong Z."/>
            <person name="Zhang K."/>
            <person name="Zhang X."/>
            <person name="Luo M.C."/>
            <person name="Dvorak J."/>
            <person name="Tong Y."/>
            <person name="Wang J."/>
            <person name="Yang H."/>
            <person name="Li Z."/>
            <person name="Wang D."/>
            <person name="Zhang A."/>
            <person name="Wang J."/>
        </authorList>
    </citation>
    <scope>NUCLEOTIDE SEQUENCE</scope>
    <source>
        <strain evidence="3">cv. G1812</strain>
    </source>
</reference>
<dbReference type="Gene3D" id="3.60.10.10">
    <property type="entry name" value="Endonuclease/exonuclease/phosphatase"/>
    <property type="match status" value="1"/>
</dbReference>
<dbReference type="InterPro" id="IPR005135">
    <property type="entry name" value="Endo/exonuclease/phosphatase"/>
</dbReference>
<dbReference type="PANTHER" id="PTHR35218">
    <property type="entry name" value="RNASE H DOMAIN-CONTAINING PROTEIN"/>
    <property type="match status" value="1"/>
</dbReference>
<evidence type="ECO:0000313" key="2">
    <source>
        <dbReference type="EnsemblPlants" id="TuG1812G0200006049.01.T01"/>
    </source>
</evidence>
<evidence type="ECO:0000313" key="3">
    <source>
        <dbReference type="Proteomes" id="UP000015106"/>
    </source>
</evidence>
<dbReference type="GO" id="GO:0003824">
    <property type="term" value="F:catalytic activity"/>
    <property type="evidence" value="ECO:0007669"/>
    <property type="project" value="InterPro"/>
</dbReference>
<dbReference type="Gramene" id="TuG1812G0200006049.01.T01">
    <property type="protein sequence ID" value="TuG1812G0200006049.01.T01"/>
    <property type="gene ID" value="TuG1812G0200006049.01"/>
</dbReference>
<dbReference type="SUPFAM" id="SSF56219">
    <property type="entry name" value="DNase I-like"/>
    <property type="match status" value="1"/>
</dbReference>
<dbReference type="PANTHER" id="PTHR35218:SF10">
    <property type="entry name" value="ENDONUCLEASE_EXONUCLEASE_PHOSPHATASE DOMAIN-CONTAINING PROTEIN"/>
    <property type="match status" value="1"/>
</dbReference>
<dbReference type="Proteomes" id="UP000015106">
    <property type="component" value="Chromosome 2"/>
</dbReference>
<evidence type="ECO:0000259" key="1">
    <source>
        <dbReference type="Pfam" id="PF03372"/>
    </source>
</evidence>
<reference evidence="2" key="2">
    <citation type="submission" date="2018-03" db="EMBL/GenBank/DDBJ databases">
        <title>The Triticum urartu genome reveals the dynamic nature of wheat genome evolution.</title>
        <authorList>
            <person name="Ling H."/>
            <person name="Ma B."/>
            <person name="Shi X."/>
            <person name="Liu H."/>
            <person name="Dong L."/>
            <person name="Sun H."/>
            <person name="Cao Y."/>
            <person name="Gao Q."/>
            <person name="Zheng S."/>
            <person name="Li Y."/>
            <person name="Yu Y."/>
            <person name="Du H."/>
            <person name="Qi M."/>
            <person name="Li Y."/>
            <person name="Yu H."/>
            <person name="Cui Y."/>
            <person name="Wang N."/>
            <person name="Chen C."/>
            <person name="Wu H."/>
            <person name="Zhao Y."/>
            <person name="Zhang J."/>
            <person name="Li Y."/>
            <person name="Zhou W."/>
            <person name="Zhang B."/>
            <person name="Hu W."/>
            <person name="Eijk M."/>
            <person name="Tang J."/>
            <person name="Witsenboer H."/>
            <person name="Zhao S."/>
            <person name="Li Z."/>
            <person name="Zhang A."/>
            <person name="Wang D."/>
            <person name="Liang C."/>
        </authorList>
    </citation>
    <scope>NUCLEOTIDE SEQUENCE [LARGE SCALE GENOMIC DNA]</scope>
    <source>
        <strain evidence="2">cv. G1812</strain>
    </source>
</reference>